<proteinExistence type="predicted"/>
<reference evidence="3" key="1">
    <citation type="submission" date="2020-08" db="EMBL/GenBank/DDBJ databases">
        <title>Multicomponent nature underlies the extraordinary mechanical properties of spider dragline silk.</title>
        <authorList>
            <person name="Kono N."/>
            <person name="Nakamura H."/>
            <person name="Mori M."/>
            <person name="Yoshida Y."/>
            <person name="Ohtoshi R."/>
            <person name="Malay A.D."/>
            <person name="Moran D.A.P."/>
            <person name="Tomita M."/>
            <person name="Numata K."/>
            <person name="Arakawa K."/>
        </authorList>
    </citation>
    <scope>NUCLEOTIDE SEQUENCE</scope>
</reference>
<sequence>MEDQHSPNPPIEGYNRDEDTTEEPTETYNEVSEKKENEGRGHEREGRLLEDSRDEEDDSQKDDEDNQKEVEHSLLQEETITIEIQSEEGNRATLPLSDKKNQSDEESKKKPSKYLFPVTRMKIAWAKSSTICEFFVRATFIIFSTLGWMFCIGGIPFISLALLIIGSIYVDDCKIQPNIPVYLIVAGAFGTVQHFIAIWTKYLPRESQGYLKNYRSYCVGIDCLLQLFLAIWFVLGCIWVYGVYNDVEYRDKTRNEYCNKTLYLFAFWILNFSFMIMAFLCAITLGLIVCIVASPKDKEKIAY</sequence>
<dbReference type="AlphaFoldDB" id="A0A8X6MFP9"/>
<evidence type="ECO:0000313" key="3">
    <source>
        <dbReference type="EMBL" id="GFS47645.1"/>
    </source>
</evidence>
<dbReference type="PANTHER" id="PTHR33444:SF2">
    <property type="entry name" value="MARVEL DOMAIN-CONTAINING PROTEIN"/>
    <property type="match status" value="1"/>
</dbReference>
<dbReference type="OrthoDB" id="6157510at2759"/>
<name>A0A8X6MFP9_NEPPI</name>
<protein>
    <submittedName>
        <fullName evidence="3">Uncharacterized protein</fullName>
    </submittedName>
</protein>
<feature type="transmembrane region" description="Helical" evidence="2">
    <location>
        <begin position="146"/>
        <end position="169"/>
    </location>
</feature>
<dbReference type="PANTHER" id="PTHR33444">
    <property type="entry name" value="SI:DKEY-19B23.12-RELATED"/>
    <property type="match status" value="1"/>
</dbReference>
<evidence type="ECO:0000256" key="2">
    <source>
        <dbReference type="SAM" id="Phobius"/>
    </source>
</evidence>
<feature type="transmembrane region" description="Helical" evidence="2">
    <location>
        <begin position="223"/>
        <end position="242"/>
    </location>
</feature>
<gene>
    <name evidence="3" type="primary">X975_17040</name>
    <name evidence="3" type="ORF">NPIL_495251</name>
</gene>
<accession>A0A8X6MFP9</accession>
<feature type="transmembrane region" description="Helical" evidence="2">
    <location>
        <begin position="262"/>
        <end position="293"/>
    </location>
</feature>
<dbReference type="EMBL" id="BMAW01091035">
    <property type="protein sequence ID" value="GFS47645.1"/>
    <property type="molecule type" value="Genomic_DNA"/>
</dbReference>
<keyword evidence="4" id="KW-1185">Reference proteome</keyword>
<evidence type="ECO:0000313" key="4">
    <source>
        <dbReference type="Proteomes" id="UP000887013"/>
    </source>
</evidence>
<feature type="compositionally biased region" description="Basic and acidic residues" evidence="1">
    <location>
        <begin position="31"/>
        <end position="51"/>
    </location>
</feature>
<dbReference type="Proteomes" id="UP000887013">
    <property type="component" value="Unassembled WGS sequence"/>
</dbReference>
<feature type="compositionally biased region" description="Acidic residues" evidence="1">
    <location>
        <begin position="52"/>
        <end position="66"/>
    </location>
</feature>
<feature type="region of interest" description="Disordered" evidence="1">
    <location>
        <begin position="1"/>
        <end position="109"/>
    </location>
</feature>
<evidence type="ECO:0000256" key="1">
    <source>
        <dbReference type="SAM" id="MobiDB-lite"/>
    </source>
</evidence>
<keyword evidence="2" id="KW-1133">Transmembrane helix</keyword>
<dbReference type="InterPro" id="IPR040350">
    <property type="entry name" value="TMEM272"/>
</dbReference>
<keyword evidence="2" id="KW-0472">Membrane</keyword>
<comment type="caution">
    <text evidence="3">The sequence shown here is derived from an EMBL/GenBank/DDBJ whole genome shotgun (WGS) entry which is preliminary data.</text>
</comment>
<organism evidence="3 4">
    <name type="scientific">Nephila pilipes</name>
    <name type="common">Giant wood spider</name>
    <name type="synonym">Nephila maculata</name>
    <dbReference type="NCBI Taxonomy" id="299642"/>
    <lineage>
        <taxon>Eukaryota</taxon>
        <taxon>Metazoa</taxon>
        <taxon>Ecdysozoa</taxon>
        <taxon>Arthropoda</taxon>
        <taxon>Chelicerata</taxon>
        <taxon>Arachnida</taxon>
        <taxon>Araneae</taxon>
        <taxon>Araneomorphae</taxon>
        <taxon>Entelegynae</taxon>
        <taxon>Araneoidea</taxon>
        <taxon>Nephilidae</taxon>
        <taxon>Nephila</taxon>
    </lineage>
</organism>
<keyword evidence="2" id="KW-0812">Transmembrane</keyword>
<feature type="transmembrane region" description="Helical" evidence="2">
    <location>
        <begin position="181"/>
        <end position="202"/>
    </location>
</feature>
<feature type="compositionally biased region" description="Basic and acidic residues" evidence="1">
    <location>
        <begin position="97"/>
        <end position="109"/>
    </location>
</feature>